<evidence type="ECO:0000256" key="1">
    <source>
        <dbReference type="SAM" id="MobiDB-lite"/>
    </source>
</evidence>
<dbReference type="EMBL" id="JANPWB010000003">
    <property type="protein sequence ID" value="KAJ1203145.1"/>
    <property type="molecule type" value="Genomic_DNA"/>
</dbReference>
<organism evidence="2 3">
    <name type="scientific">Pleurodeles waltl</name>
    <name type="common">Iberian ribbed newt</name>
    <dbReference type="NCBI Taxonomy" id="8319"/>
    <lineage>
        <taxon>Eukaryota</taxon>
        <taxon>Metazoa</taxon>
        <taxon>Chordata</taxon>
        <taxon>Craniata</taxon>
        <taxon>Vertebrata</taxon>
        <taxon>Euteleostomi</taxon>
        <taxon>Amphibia</taxon>
        <taxon>Batrachia</taxon>
        <taxon>Caudata</taxon>
        <taxon>Salamandroidea</taxon>
        <taxon>Salamandridae</taxon>
        <taxon>Pleurodelinae</taxon>
        <taxon>Pleurodeles</taxon>
    </lineage>
</organism>
<feature type="compositionally biased region" description="Basic residues" evidence="1">
    <location>
        <begin position="1"/>
        <end position="11"/>
    </location>
</feature>
<evidence type="ECO:0000313" key="3">
    <source>
        <dbReference type="Proteomes" id="UP001066276"/>
    </source>
</evidence>
<dbReference type="AlphaFoldDB" id="A0AAV7VSZ7"/>
<feature type="compositionally biased region" description="Polar residues" evidence="1">
    <location>
        <begin position="30"/>
        <end position="44"/>
    </location>
</feature>
<feature type="region of interest" description="Disordered" evidence="1">
    <location>
        <begin position="1"/>
        <end position="44"/>
    </location>
</feature>
<accession>A0AAV7VSZ7</accession>
<name>A0AAV7VSZ7_PLEWA</name>
<proteinExistence type="predicted"/>
<keyword evidence="3" id="KW-1185">Reference proteome</keyword>
<evidence type="ECO:0000313" key="2">
    <source>
        <dbReference type="EMBL" id="KAJ1203145.1"/>
    </source>
</evidence>
<comment type="caution">
    <text evidence="2">The sequence shown here is derived from an EMBL/GenBank/DDBJ whole genome shotgun (WGS) entry which is preliminary data.</text>
</comment>
<gene>
    <name evidence="2" type="ORF">NDU88_006939</name>
</gene>
<dbReference type="Proteomes" id="UP001066276">
    <property type="component" value="Chromosome 2_1"/>
</dbReference>
<sequence>MPFSKTTRKSTRQLPFSEAISQPRPMASPVISSGPSPADASVNTRSDTAMERILQEIAVVGHRLEGMDSKITDSSADSKLIQADKAGFQNKVTDLGHRLTAVEGRIAALPDSESELQFL</sequence>
<protein>
    <submittedName>
        <fullName evidence="2">Uncharacterized protein</fullName>
    </submittedName>
</protein>
<reference evidence="2" key="1">
    <citation type="journal article" date="2022" name="bioRxiv">
        <title>Sequencing and chromosome-scale assembly of the giantPleurodeles waltlgenome.</title>
        <authorList>
            <person name="Brown T."/>
            <person name="Elewa A."/>
            <person name="Iarovenko S."/>
            <person name="Subramanian E."/>
            <person name="Araus A.J."/>
            <person name="Petzold A."/>
            <person name="Susuki M."/>
            <person name="Suzuki K.-i.T."/>
            <person name="Hayashi T."/>
            <person name="Toyoda A."/>
            <person name="Oliveira C."/>
            <person name="Osipova E."/>
            <person name="Leigh N.D."/>
            <person name="Simon A."/>
            <person name="Yun M.H."/>
        </authorList>
    </citation>
    <scope>NUCLEOTIDE SEQUENCE</scope>
    <source>
        <strain evidence="2">20211129_DDA</strain>
        <tissue evidence="2">Liver</tissue>
    </source>
</reference>